<dbReference type="GO" id="GO:0071008">
    <property type="term" value="C:U2-type post-mRNA release spliceosomal complex"/>
    <property type="evidence" value="ECO:0007669"/>
    <property type="project" value="TreeGrafter"/>
</dbReference>
<dbReference type="AlphaFoldDB" id="A0A5B8MJX7"/>
<evidence type="ECO:0000256" key="2">
    <source>
        <dbReference type="ARBA" id="ARBA00010900"/>
    </source>
</evidence>
<dbReference type="GO" id="GO:0000390">
    <property type="term" value="P:spliceosomal complex disassembly"/>
    <property type="evidence" value="ECO:0007669"/>
    <property type="project" value="InterPro"/>
</dbReference>
<dbReference type="PANTHER" id="PTHR23329:SF1">
    <property type="entry name" value="TUFTELIN-INTERACTING PROTEIN 11"/>
    <property type="match status" value="1"/>
</dbReference>
<protein>
    <submittedName>
        <fullName evidence="11">TFP11 domain-containing protein</fullName>
    </submittedName>
</protein>
<feature type="coiled-coil region" evidence="8">
    <location>
        <begin position="295"/>
        <end position="322"/>
    </location>
</feature>
<evidence type="ECO:0000313" key="11">
    <source>
        <dbReference type="EMBL" id="QDZ19662.1"/>
    </source>
</evidence>
<evidence type="ECO:0000313" key="12">
    <source>
        <dbReference type="Proteomes" id="UP000316726"/>
    </source>
</evidence>
<sequence length="784" mass="87866">MSSDEDVSSSSSLLDEDCDDVLLSKRRRTRDPFFHDEEEDDDEDQHQHHRDGHYGGRRKRRRGKDSGRTKSDYSKPVGFVSGGVSATNSNRVVAAAMRDSETASRSAGLGFGGEGEEAPRGGLGGLGMPSSFGEAATAASPLASRRGGRRVARDPAEDIGTFEKHTKGIGMKLLKKMGYQIGKGLGKGNKGIAAPVEAKLRPKGMGMGFGEPQEMPKKKEPQAKAKAAKTRVQPPPQAQLWKKSKKAVREKVAYKTVEDVRKETQGVVHNIIDMRGLESETTPMPELQYNMRLVVDNARCKLQALEHEILQQTETAENYREKISRIESSRVESGASFERLREMSQTISPLVSGKENIRTLENVEGVLDDLGSLKEKFPSEFAAYRVAVIASSLVYKPLENRAKAWKPLEECQDLKSALEKSKSVLHDGGDLGMDPYAVLLKETICFQLNRYVCHQWDPTNPDEVILFLDQWAKVFPSSSRAHILDEMVLPRLRTAVDDWQPSAGSVPLHVWIHPWLPYLSDQLQELYPAVRQKLSKALRTWKPSETMDALPMLKAWKPVFGTKAWDKFTSAVVMPKLEGALAGLEIDPKNKPDTSRLVRVIGWSDIVSHRMMCAMLRELFFPKLLQSLFTWLTGNPEFDEVVEWYEGWKGMFPEELGAQEDVRVSFNKCLLMMNAAVSGEDLSPYDPSKDKLQRERGRKAPASEQQNRAEFHATLKDLVENFCIESGVEFLPKVGRFNNSLQVYSFGGISVTLDNSRQVIEARIQGEWVAVSLERLLAESKRQM</sequence>
<feature type="domain" description="G-patch" evidence="10">
    <location>
        <begin position="166"/>
        <end position="212"/>
    </location>
</feature>
<dbReference type="EMBL" id="CP031036">
    <property type="protein sequence ID" value="QDZ19662.1"/>
    <property type="molecule type" value="Genomic_DNA"/>
</dbReference>
<dbReference type="PROSITE" id="PS50174">
    <property type="entry name" value="G_PATCH"/>
    <property type="match status" value="1"/>
</dbReference>
<dbReference type="PIRSF" id="PIRSF017706">
    <property type="entry name" value="TFIP11"/>
    <property type="match status" value="1"/>
</dbReference>
<evidence type="ECO:0000256" key="1">
    <source>
        <dbReference type="ARBA" id="ARBA00004123"/>
    </source>
</evidence>
<reference evidence="11 12" key="1">
    <citation type="submission" date="2018-07" db="EMBL/GenBank/DDBJ databases">
        <title>The complete nuclear genome of the prasinophyte Chloropicon primus (CCMP1205).</title>
        <authorList>
            <person name="Pombert J.-F."/>
            <person name="Otis C."/>
            <person name="Turmel M."/>
            <person name="Lemieux C."/>
        </authorList>
    </citation>
    <scope>NUCLEOTIDE SEQUENCE [LARGE SCALE GENOMIC DNA]</scope>
    <source>
        <strain evidence="11 12">CCMP1205</strain>
    </source>
</reference>
<dbReference type="SMART" id="SM00443">
    <property type="entry name" value="G_patch"/>
    <property type="match status" value="1"/>
</dbReference>
<dbReference type="STRING" id="1764295.A0A5B8MJX7"/>
<keyword evidence="12" id="KW-1185">Reference proteome</keyword>
<proteinExistence type="inferred from homology"/>
<dbReference type="Pfam" id="PF12457">
    <property type="entry name" value="TIP_N"/>
    <property type="match status" value="1"/>
</dbReference>
<keyword evidence="3 7" id="KW-0507">mRNA processing</keyword>
<evidence type="ECO:0000256" key="6">
    <source>
        <dbReference type="ARBA" id="ARBA00023242"/>
    </source>
</evidence>
<evidence type="ECO:0000256" key="4">
    <source>
        <dbReference type="ARBA" id="ARBA00022728"/>
    </source>
</evidence>
<keyword evidence="6 7" id="KW-0539">Nucleus</keyword>
<name>A0A5B8MJX7_9CHLO</name>
<evidence type="ECO:0000256" key="5">
    <source>
        <dbReference type="ARBA" id="ARBA00023187"/>
    </source>
</evidence>
<keyword evidence="5 7" id="KW-0508">mRNA splicing</keyword>
<dbReference type="InterPro" id="IPR024933">
    <property type="entry name" value="TFP11"/>
</dbReference>
<accession>A0A5B8MJX7</accession>
<evidence type="ECO:0000256" key="9">
    <source>
        <dbReference type="SAM" id="MobiDB-lite"/>
    </source>
</evidence>
<dbReference type="InterPro" id="IPR022783">
    <property type="entry name" value="GCFC_dom"/>
</dbReference>
<dbReference type="InterPro" id="IPR022159">
    <property type="entry name" value="STIP/TFIP11_N"/>
</dbReference>
<evidence type="ECO:0000256" key="3">
    <source>
        <dbReference type="ARBA" id="ARBA00022664"/>
    </source>
</evidence>
<evidence type="ECO:0000259" key="10">
    <source>
        <dbReference type="PROSITE" id="PS50174"/>
    </source>
</evidence>
<feature type="region of interest" description="Disordered" evidence="9">
    <location>
        <begin position="1"/>
        <end position="152"/>
    </location>
</feature>
<comment type="subcellular location">
    <subcellularLocation>
        <location evidence="1 7">Nucleus</location>
    </subcellularLocation>
</comment>
<dbReference type="InterPro" id="IPR045211">
    <property type="entry name" value="TFP11/STIP/Ntr1"/>
</dbReference>
<feature type="compositionally biased region" description="Basic and acidic residues" evidence="9">
    <location>
        <begin position="64"/>
        <end position="73"/>
    </location>
</feature>
<dbReference type="PANTHER" id="PTHR23329">
    <property type="entry name" value="TUFTELIN-INTERACTING PROTEIN 11-RELATED"/>
    <property type="match status" value="1"/>
</dbReference>
<dbReference type="Pfam" id="PF01585">
    <property type="entry name" value="G-patch"/>
    <property type="match status" value="1"/>
</dbReference>
<evidence type="ECO:0000256" key="7">
    <source>
        <dbReference type="PIRNR" id="PIRNR017706"/>
    </source>
</evidence>
<keyword evidence="8" id="KW-0175">Coiled coil</keyword>
<evidence type="ECO:0000256" key="8">
    <source>
        <dbReference type="SAM" id="Coils"/>
    </source>
</evidence>
<dbReference type="InterPro" id="IPR000467">
    <property type="entry name" value="G_patch_dom"/>
</dbReference>
<dbReference type="GO" id="GO:0003676">
    <property type="term" value="F:nucleic acid binding"/>
    <property type="evidence" value="ECO:0007669"/>
    <property type="project" value="InterPro"/>
</dbReference>
<organism evidence="11 12">
    <name type="scientific">Chloropicon primus</name>
    <dbReference type="NCBI Taxonomy" id="1764295"/>
    <lineage>
        <taxon>Eukaryota</taxon>
        <taxon>Viridiplantae</taxon>
        <taxon>Chlorophyta</taxon>
        <taxon>Chloropicophyceae</taxon>
        <taxon>Chloropicales</taxon>
        <taxon>Chloropicaceae</taxon>
        <taxon>Chloropicon</taxon>
    </lineage>
</organism>
<dbReference type="OrthoDB" id="4822at2759"/>
<dbReference type="Pfam" id="PF07842">
    <property type="entry name" value="GCFC"/>
    <property type="match status" value="1"/>
</dbReference>
<dbReference type="Proteomes" id="UP000316726">
    <property type="component" value="Chromosome 3"/>
</dbReference>
<feature type="region of interest" description="Disordered" evidence="9">
    <location>
        <begin position="681"/>
        <end position="706"/>
    </location>
</feature>
<feature type="compositionally biased region" description="Basic residues" evidence="9">
    <location>
        <begin position="47"/>
        <end position="63"/>
    </location>
</feature>
<gene>
    <name evidence="11" type="ORF">A3770_03p21800</name>
</gene>
<comment type="similarity">
    <text evidence="2 7">Belongs to the TFP11/STIP family.</text>
</comment>
<keyword evidence="4 7" id="KW-0747">Spliceosome</keyword>